<evidence type="ECO:0000256" key="2">
    <source>
        <dbReference type="ARBA" id="ARBA00022490"/>
    </source>
</evidence>
<feature type="domain" description="Lysidine-tRNA(Ile) synthetase C-terminal" evidence="9">
    <location>
        <begin position="384"/>
        <end position="457"/>
    </location>
</feature>
<dbReference type="GO" id="GO:0032267">
    <property type="term" value="F:tRNA(Ile)-lysidine synthase activity"/>
    <property type="evidence" value="ECO:0007669"/>
    <property type="project" value="UniProtKB-EC"/>
</dbReference>
<proteinExistence type="inferred from homology"/>
<evidence type="ECO:0000256" key="1">
    <source>
        <dbReference type="ARBA" id="ARBA00004496"/>
    </source>
</evidence>
<dbReference type="SUPFAM" id="SSF52402">
    <property type="entry name" value="Adenine nucleotide alpha hydrolases-like"/>
    <property type="match status" value="1"/>
</dbReference>
<dbReference type="InterPro" id="IPR012094">
    <property type="entry name" value="tRNA_Ile_lys_synt"/>
</dbReference>
<accession>A0A932EPR2</accession>
<keyword evidence="5 8" id="KW-0547">Nucleotide-binding</keyword>
<comment type="function">
    <text evidence="8">Ligates lysine onto the cytidine present at position 34 of the AUA codon-specific tRNA(Ile) that contains the anticodon CAU, in an ATP-dependent manner. Cytidine is converted to lysidine, thus changing the amino acid specificity of the tRNA from methionine to isoleucine.</text>
</comment>
<dbReference type="PANTHER" id="PTHR43033">
    <property type="entry name" value="TRNA(ILE)-LYSIDINE SYNTHASE-RELATED"/>
    <property type="match status" value="1"/>
</dbReference>
<sequence length="462" mass="49993">MQQGLTRRVALYCGDHGLMKAGDRVGVACSGGPDSVALLRVLLELRRDLGIVVAAVTHFNHKLRGDDSEGDERFVRALAEKHGLEFLGSHADTAAAAEASGEGVEGAARKLRYEFFGDQLRSGKMDCIATGHTLDDQAETVLMRVVRGAGTRGLAAIRPLVRVATTKSPAKRIVRPLLGARRREVLAYLAGLGQDFREDASNQDPRFLRNRIRHELLPLLERDYNPQVAQAVAQMAEIARAEEQHWEREVGEAWRQAAQWRAGGDGRGLVLNTAALAALPLALQRRLLQQASEKLGVSPSFQQIEAVRELAGMRDGTVELPGGVRALRAGGELRLWVGGRDAATGYERPLRVPGETAVPEAGSVIRASKATGHAGSLLHINGPLTVRNWRAGDRFYPQHSGGPKKVKELLTTKKVTGPERDLWPVVAAGERIVWLRGWGVAADAVAAAGSEGVRIEEVVSEE</sequence>
<dbReference type="InterPro" id="IPR014729">
    <property type="entry name" value="Rossmann-like_a/b/a_fold"/>
</dbReference>
<reference evidence="10" key="1">
    <citation type="submission" date="2020-07" db="EMBL/GenBank/DDBJ databases">
        <title>Huge and variable diversity of episymbiotic CPR bacteria and DPANN archaea in groundwater ecosystems.</title>
        <authorList>
            <person name="He C.Y."/>
            <person name="Keren R."/>
            <person name="Whittaker M."/>
            <person name="Farag I.F."/>
            <person name="Doudna J."/>
            <person name="Cate J.H.D."/>
            <person name="Banfield J.F."/>
        </authorList>
    </citation>
    <scope>NUCLEOTIDE SEQUENCE</scope>
    <source>
        <strain evidence="10">NC_groundwater_580_Pr5_B-0.1um_64_19</strain>
    </source>
</reference>
<name>A0A932EPR2_9BACT</name>
<dbReference type="EMBL" id="JACPNR010000006">
    <property type="protein sequence ID" value="MBI2677983.1"/>
    <property type="molecule type" value="Genomic_DNA"/>
</dbReference>
<keyword evidence="6 8" id="KW-0067">ATP-binding</keyword>
<dbReference type="GO" id="GO:0006400">
    <property type="term" value="P:tRNA modification"/>
    <property type="evidence" value="ECO:0007669"/>
    <property type="project" value="UniProtKB-UniRule"/>
</dbReference>
<comment type="similarity">
    <text evidence="8">Belongs to the tRNA(Ile)-lysidine synthase family.</text>
</comment>
<dbReference type="HAMAP" id="MF_01161">
    <property type="entry name" value="tRNA_Ile_lys_synt"/>
    <property type="match status" value="1"/>
</dbReference>
<comment type="caution">
    <text evidence="10">The sequence shown here is derived from an EMBL/GenBank/DDBJ whole genome shotgun (WGS) entry which is preliminary data.</text>
</comment>
<dbReference type="Pfam" id="PF11734">
    <property type="entry name" value="TilS_C"/>
    <property type="match status" value="1"/>
</dbReference>
<dbReference type="InterPro" id="IPR015262">
    <property type="entry name" value="tRNA_Ile_lys_synt_subst-bd"/>
</dbReference>
<dbReference type="Proteomes" id="UP000779809">
    <property type="component" value="Unassembled WGS sequence"/>
</dbReference>
<keyword evidence="4 8" id="KW-0819">tRNA processing</keyword>
<organism evidence="10 11">
    <name type="scientific">Candidatus Korobacter versatilis</name>
    <dbReference type="NCBI Taxonomy" id="658062"/>
    <lineage>
        <taxon>Bacteria</taxon>
        <taxon>Pseudomonadati</taxon>
        <taxon>Acidobacteriota</taxon>
        <taxon>Terriglobia</taxon>
        <taxon>Terriglobales</taxon>
        <taxon>Candidatus Korobacteraceae</taxon>
        <taxon>Candidatus Korobacter</taxon>
    </lineage>
</organism>
<keyword evidence="2 8" id="KW-0963">Cytoplasm</keyword>
<dbReference type="InterPro" id="IPR011063">
    <property type="entry name" value="TilS/TtcA_N"/>
</dbReference>
<dbReference type="Pfam" id="PF01171">
    <property type="entry name" value="ATP_bind_3"/>
    <property type="match status" value="1"/>
</dbReference>
<dbReference type="SUPFAM" id="SSF82829">
    <property type="entry name" value="MesJ substrate recognition domain-like"/>
    <property type="match status" value="1"/>
</dbReference>
<dbReference type="NCBIfam" id="TIGR02432">
    <property type="entry name" value="lysidine_TilS_N"/>
    <property type="match status" value="1"/>
</dbReference>
<evidence type="ECO:0000256" key="4">
    <source>
        <dbReference type="ARBA" id="ARBA00022694"/>
    </source>
</evidence>
<comment type="catalytic activity">
    <reaction evidence="7 8">
        <text>cytidine(34) in tRNA(Ile2) + L-lysine + ATP = lysidine(34) in tRNA(Ile2) + AMP + diphosphate + H(+)</text>
        <dbReference type="Rhea" id="RHEA:43744"/>
        <dbReference type="Rhea" id="RHEA-COMP:10625"/>
        <dbReference type="Rhea" id="RHEA-COMP:10670"/>
        <dbReference type="ChEBI" id="CHEBI:15378"/>
        <dbReference type="ChEBI" id="CHEBI:30616"/>
        <dbReference type="ChEBI" id="CHEBI:32551"/>
        <dbReference type="ChEBI" id="CHEBI:33019"/>
        <dbReference type="ChEBI" id="CHEBI:82748"/>
        <dbReference type="ChEBI" id="CHEBI:83665"/>
        <dbReference type="ChEBI" id="CHEBI:456215"/>
        <dbReference type="EC" id="6.3.4.19"/>
    </reaction>
</comment>
<evidence type="ECO:0000259" key="9">
    <source>
        <dbReference type="SMART" id="SM00977"/>
    </source>
</evidence>
<dbReference type="AlphaFoldDB" id="A0A932EPR2"/>
<evidence type="ECO:0000256" key="6">
    <source>
        <dbReference type="ARBA" id="ARBA00022840"/>
    </source>
</evidence>
<gene>
    <name evidence="8 10" type="primary">tilS</name>
    <name evidence="10" type="ORF">HYX28_04325</name>
</gene>
<evidence type="ECO:0000256" key="5">
    <source>
        <dbReference type="ARBA" id="ARBA00022741"/>
    </source>
</evidence>
<dbReference type="Gene3D" id="3.40.50.620">
    <property type="entry name" value="HUPs"/>
    <property type="match status" value="1"/>
</dbReference>
<evidence type="ECO:0000256" key="3">
    <source>
        <dbReference type="ARBA" id="ARBA00022598"/>
    </source>
</evidence>
<dbReference type="SUPFAM" id="SSF56037">
    <property type="entry name" value="PheT/TilS domain"/>
    <property type="match status" value="1"/>
</dbReference>
<protein>
    <recommendedName>
        <fullName evidence="8">tRNA(Ile)-lysidine synthase</fullName>
        <ecNumber evidence="8">6.3.4.19</ecNumber>
    </recommendedName>
    <alternativeName>
        <fullName evidence="8">tRNA(Ile)-2-lysyl-cytidine synthase</fullName>
    </alternativeName>
    <alternativeName>
        <fullName evidence="8">tRNA(Ile)-lysidine synthetase</fullName>
    </alternativeName>
</protein>
<dbReference type="PANTHER" id="PTHR43033:SF1">
    <property type="entry name" value="TRNA(ILE)-LYSIDINE SYNTHASE-RELATED"/>
    <property type="match status" value="1"/>
</dbReference>
<comment type="domain">
    <text evidence="8">The N-terminal region contains the highly conserved SGGXDS motif, predicted to be a P-loop motif involved in ATP binding.</text>
</comment>
<evidence type="ECO:0000256" key="7">
    <source>
        <dbReference type="ARBA" id="ARBA00048539"/>
    </source>
</evidence>
<dbReference type="GO" id="GO:0005737">
    <property type="term" value="C:cytoplasm"/>
    <property type="evidence" value="ECO:0007669"/>
    <property type="project" value="UniProtKB-SubCell"/>
</dbReference>
<feature type="binding site" evidence="8">
    <location>
        <begin position="30"/>
        <end position="35"/>
    </location>
    <ligand>
        <name>ATP</name>
        <dbReference type="ChEBI" id="CHEBI:30616"/>
    </ligand>
</feature>
<dbReference type="SMART" id="SM00977">
    <property type="entry name" value="TilS_C"/>
    <property type="match status" value="1"/>
</dbReference>
<evidence type="ECO:0000313" key="11">
    <source>
        <dbReference type="Proteomes" id="UP000779809"/>
    </source>
</evidence>
<dbReference type="NCBIfam" id="TIGR02433">
    <property type="entry name" value="lysidine_TilS_C"/>
    <property type="match status" value="1"/>
</dbReference>
<dbReference type="CDD" id="cd01992">
    <property type="entry name" value="TilS_N"/>
    <property type="match status" value="1"/>
</dbReference>
<dbReference type="InterPro" id="IPR012795">
    <property type="entry name" value="tRNA_Ile_lys_synt_N"/>
</dbReference>
<dbReference type="EC" id="6.3.4.19" evidence="8"/>
<dbReference type="Gene3D" id="1.20.59.20">
    <property type="match status" value="1"/>
</dbReference>
<evidence type="ECO:0000256" key="8">
    <source>
        <dbReference type="HAMAP-Rule" id="MF_01161"/>
    </source>
</evidence>
<evidence type="ECO:0000313" key="10">
    <source>
        <dbReference type="EMBL" id="MBI2677983.1"/>
    </source>
</evidence>
<dbReference type="Pfam" id="PF09179">
    <property type="entry name" value="TilS"/>
    <property type="match status" value="1"/>
</dbReference>
<dbReference type="GO" id="GO:0005524">
    <property type="term" value="F:ATP binding"/>
    <property type="evidence" value="ECO:0007669"/>
    <property type="project" value="UniProtKB-UniRule"/>
</dbReference>
<comment type="subcellular location">
    <subcellularLocation>
        <location evidence="1 8">Cytoplasm</location>
    </subcellularLocation>
</comment>
<dbReference type="InterPro" id="IPR012796">
    <property type="entry name" value="Lysidine-tRNA-synth_C"/>
</dbReference>
<keyword evidence="3 8" id="KW-0436">Ligase</keyword>